<keyword evidence="5 7" id="KW-0472">Membrane</keyword>
<organism evidence="9 10">
    <name type="scientific">Corynebacterium guangdongense</name>
    <dbReference type="NCBI Taxonomy" id="1783348"/>
    <lineage>
        <taxon>Bacteria</taxon>
        <taxon>Bacillati</taxon>
        <taxon>Actinomycetota</taxon>
        <taxon>Actinomycetes</taxon>
        <taxon>Mycobacteriales</taxon>
        <taxon>Corynebacteriaceae</taxon>
        <taxon>Corynebacterium</taxon>
    </lineage>
</organism>
<proteinExistence type="predicted"/>
<feature type="transmembrane region" description="Helical" evidence="7">
    <location>
        <begin position="190"/>
        <end position="214"/>
    </location>
</feature>
<dbReference type="Pfam" id="PF06271">
    <property type="entry name" value="RDD"/>
    <property type="match status" value="1"/>
</dbReference>
<dbReference type="Proteomes" id="UP001180840">
    <property type="component" value="Unassembled WGS sequence"/>
</dbReference>
<feature type="compositionally biased region" description="Basic and acidic residues" evidence="6">
    <location>
        <begin position="11"/>
        <end position="21"/>
    </location>
</feature>
<feature type="transmembrane region" description="Helical" evidence="7">
    <location>
        <begin position="133"/>
        <end position="154"/>
    </location>
</feature>
<evidence type="ECO:0000256" key="2">
    <source>
        <dbReference type="ARBA" id="ARBA00022475"/>
    </source>
</evidence>
<accession>A0ABU1ZTZ8</accession>
<feature type="compositionally biased region" description="Polar residues" evidence="6">
    <location>
        <begin position="1"/>
        <end position="10"/>
    </location>
</feature>
<evidence type="ECO:0000256" key="4">
    <source>
        <dbReference type="ARBA" id="ARBA00022989"/>
    </source>
</evidence>
<dbReference type="RefSeq" id="WP_290197181.1">
    <property type="nucleotide sequence ID" value="NZ_CP047654.1"/>
</dbReference>
<keyword evidence="10" id="KW-1185">Reference proteome</keyword>
<evidence type="ECO:0000256" key="7">
    <source>
        <dbReference type="SAM" id="Phobius"/>
    </source>
</evidence>
<gene>
    <name evidence="9" type="ORF">J2S39_000082</name>
</gene>
<dbReference type="PANTHER" id="PTHR36115:SF6">
    <property type="entry name" value="PROLINE-RICH ANTIGEN HOMOLOG"/>
    <property type="match status" value="1"/>
</dbReference>
<keyword evidence="3 7" id="KW-0812">Transmembrane</keyword>
<keyword evidence="4 7" id="KW-1133">Transmembrane helix</keyword>
<evidence type="ECO:0000256" key="6">
    <source>
        <dbReference type="SAM" id="MobiDB-lite"/>
    </source>
</evidence>
<feature type="domain" description="RDD" evidence="8">
    <location>
        <begin position="82"/>
        <end position="230"/>
    </location>
</feature>
<dbReference type="InterPro" id="IPR051791">
    <property type="entry name" value="Pra-immunoreactive"/>
</dbReference>
<reference evidence="9" key="1">
    <citation type="submission" date="2023-07" db="EMBL/GenBank/DDBJ databases">
        <title>Sequencing the genomes of 1000 actinobacteria strains.</title>
        <authorList>
            <person name="Klenk H.-P."/>
        </authorList>
    </citation>
    <scope>NUCLEOTIDE SEQUENCE</scope>
    <source>
        <strain evidence="9">DSM 107476</strain>
    </source>
</reference>
<feature type="region of interest" description="Disordered" evidence="6">
    <location>
        <begin position="1"/>
        <end position="45"/>
    </location>
</feature>
<evidence type="ECO:0000313" key="10">
    <source>
        <dbReference type="Proteomes" id="UP001180840"/>
    </source>
</evidence>
<evidence type="ECO:0000259" key="8">
    <source>
        <dbReference type="Pfam" id="PF06271"/>
    </source>
</evidence>
<comment type="subcellular location">
    <subcellularLocation>
        <location evidence="1">Cell membrane</location>
        <topology evidence="1">Multi-pass membrane protein</topology>
    </subcellularLocation>
</comment>
<evidence type="ECO:0000256" key="5">
    <source>
        <dbReference type="ARBA" id="ARBA00023136"/>
    </source>
</evidence>
<protein>
    <submittedName>
        <fullName evidence="9">RDD family membrane protein YckC</fullName>
    </submittedName>
</protein>
<feature type="transmembrane region" description="Helical" evidence="7">
    <location>
        <begin position="88"/>
        <end position="113"/>
    </location>
</feature>
<evidence type="ECO:0000313" key="9">
    <source>
        <dbReference type="EMBL" id="MDR7328406.1"/>
    </source>
</evidence>
<dbReference type="EMBL" id="JAVDXZ010000001">
    <property type="protein sequence ID" value="MDR7328406.1"/>
    <property type="molecule type" value="Genomic_DNA"/>
</dbReference>
<keyword evidence="2" id="KW-1003">Cell membrane</keyword>
<evidence type="ECO:0000256" key="3">
    <source>
        <dbReference type="ARBA" id="ARBA00022692"/>
    </source>
</evidence>
<dbReference type="InterPro" id="IPR010432">
    <property type="entry name" value="RDD"/>
</dbReference>
<sequence length="238" mass="25672">MTNPYENPDNQDPRHPDDADPRAGSGRYGQSPQEPGGYPMYEPQPGYGQDGYGQAGYGYPQPRYGFDQPGYGYGVAAPTAGAGGGRRLLAYFIDGFIIGFVVNALASMLGVFPPVDPGMMNDGATMNSWMDEMAQTSVTLSLLNTVVFYLYAVFMQTTDFSTVGKRLAGIRVTELDGGRLSLGTSAKRNAWLLAGLVPAFGGLIVFVLGLIIFFQAGQGDRTQGLNDRWARTRVLKRA</sequence>
<dbReference type="PANTHER" id="PTHR36115">
    <property type="entry name" value="PROLINE-RICH ANTIGEN HOMOLOG-RELATED"/>
    <property type="match status" value="1"/>
</dbReference>
<evidence type="ECO:0000256" key="1">
    <source>
        <dbReference type="ARBA" id="ARBA00004651"/>
    </source>
</evidence>
<name>A0ABU1ZTZ8_9CORY</name>
<comment type="caution">
    <text evidence="9">The sequence shown here is derived from an EMBL/GenBank/DDBJ whole genome shotgun (WGS) entry which is preliminary data.</text>
</comment>